<dbReference type="RefSeq" id="WP_269296033.1">
    <property type="nucleotide sequence ID" value="NZ_JAKHPH010000013.1"/>
</dbReference>
<dbReference type="Proteomes" id="UP001212401">
    <property type="component" value="Unassembled WGS sequence"/>
</dbReference>
<dbReference type="InterPro" id="IPR029058">
    <property type="entry name" value="AB_hydrolase_fold"/>
</dbReference>
<reference evidence="1" key="1">
    <citation type="submission" date="2022-01" db="EMBL/GenBank/DDBJ databases">
        <title>VMRC isolate genome collection.</title>
        <authorList>
            <person name="France M."/>
            <person name="Rutt L."/>
            <person name="Humphrys M."/>
            <person name="Ravel J."/>
        </authorList>
    </citation>
    <scope>NUCLEOTIDE SEQUENCE</scope>
    <source>
        <strain evidence="1">C0048A1</strain>
    </source>
</reference>
<accession>A0AAW5WTV3</accession>
<dbReference type="Gene3D" id="3.40.50.1820">
    <property type="entry name" value="alpha/beta hydrolase"/>
    <property type="match status" value="1"/>
</dbReference>
<name>A0AAW5WTV3_9LACO</name>
<dbReference type="EMBL" id="JAKHPH010000013">
    <property type="protein sequence ID" value="MCZ3667840.1"/>
    <property type="molecule type" value="Genomic_DNA"/>
</dbReference>
<sequence length="270" mass="31378">MTHLVSRKQSLTDWQRVQLAQLEYHDWHLGEDVLLPDGQLIGEVIKVIWMADGFRATVIRSAAYPQIIVLFRGSSGVRKGDPTTWTNEWLRVNLPIGNAIINQVPDVPQELWTASKEFNHLLASYPQMTFFLYGHSLGSINAQFALANCHYPERISAAYLYEGPNLYWLLDTKQRQTTTLLRCQIFNYIDPLDVVALGYIDMEHTIGLLRVIDSMMTSPINQHMWGGYQFDKQQNLLLENDFWQNRRAQIDQRLITAVQKLNQNNDEWER</sequence>
<evidence type="ECO:0000313" key="2">
    <source>
        <dbReference type="Proteomes" id="UP001212401"/>
    </source>
</evidence>
<organism evidence="1 2">
    <name type="scientific">Limosilactobacillus vaginalis</name>
    <dbReference type="NCBI Taxonomy" id="1633"/>
    <lineage>
        <taxon>Bacteria</taxon>
        <taxon>Bacillati</taxon>
        <taxon>Bacillota</taxon>
        <taxon>Bacilli</taxon>
        <taxon>Lactobacillales</taxon>
        <taxon>Lactobacillaceae</taxon>
        <taxon>Limosilactobacillus</taxon>
    </lineage>
</organism>
<proteinExistence type="predicted"/>
<gene>
    <name evidence="1" type="ORF">L2724_06035</name>
</gene>
<comment type="caution">
    <text evidence="1">The sequence shown here is derived from an EMBL/GenBank/DDBJ whole genome shotgun (WGS) entry which is preliminary data.</text>
</comment>
<evidence type="ECO:0000313" key="1">
    <source>
        <dbReference type="EMBL" id="MCZ3667840.1"/>
    </source>
</evidence>
<dbReference type="SUPFAM" id="SSF53474">
    <property type="entry name" value="alpha/beta-Hydrolases"/>
    <property type="match status" value="1"/>
</dbReference>
<protein>
    <submittedName>
        <fullName evidence="1">DUF2974 domain-containing protein</fullName>
    </submittedName>
</protein>
<dbReference type="AlphaFoldDB" id="A0AAW5WTV3"/>